<name>A0ABP6T0L3_9ACTN</name>
<feature type="region of interest" description="Disordered" evidence="1">
    <location>
        <begin position="18"/>
        <end position="39"/>
    </location>
</feature>
<evidence type="ECO:0000256" key="1">
    <source>
        <dbReference type="SAM" id="MobiDB-lite"/>
    </source>
</evidence>
<accession>A0ABP6T0L3</accession>
<feature type="compositionally biased region" description="Polar residues" evidence="1">
    <location>
        <begin position="27"/>
        <end position="39"/>
    </location>
</feature>
<dbReference type="EMBL" id="BAAAYN010000027">
    <property type="protein sequence ID" value="GAA3390142.1"/>
    <property type="molecule type" value="Genomic_DNA"/>
</dbReference>
<evidence type="ECO:0000313" key="3">
    <source>
        <dbReference type="EMBL" id="GAA3390142.1"/>
    </source>
</evidence>
<proteinExistence type="predicted"/>
<dbReference type="GO" id="GO:0016787">
    <property type="term" value="F:hydrolase activity"/>
    <property type="evidence" value="ECO:0007669"/>
    <property type="project" value="UniProtKB-KW"/>
</dbReference>
<dbReference type="InterPro" id="IPR036514">
    <property type="entry name" value="SGNH_hydro_sf"/>
</dbReference>
<dbReference type="Proteomes" id="UP001501676">
    <property type="component" value="Unassembled WGS sequence"/>
</dbReference>
<dbReference type="SUPFAM" id="SSF52266">
    <property type="entry name" value="SGNH hydrolase"/>
    <property type="match status" value="1"/>
</dbReference>
<gene>
    <name evidence="3" type="ORF">GCM10020369_42980</name>
</gene>
<evidence type="ECO:0000313" key="4">
    <source>
        <dbReference type="Proteomes" id="UP001501676"/>
    </source>
</evidence>
<dbReference type="Pfam" id="PF13472">
    <property type="entry name" value="Lipase_GDSL_2"/>
    <property type="match status" value="1"/>
</dbReference>
<comment type="caution">
    <text evidence="3">The sequence shown here is derived from an EMBL/GenBank/DDBJ whole genome shotgun (WGS) entry which is preliminary data.</text>
</comment>
<keyword evidence="4" id="KW-1185">Reference proteome</keyword>
<dbReference type="InterPro" id="IPR013830">
    <property type="entry name" value="SGNH_hydro"/>
</dbReference>
<feature type="domain" description="SGNH hydrolase-type esterase" evidence="2">
    <location>
        <begin position="48"/>
        <end position="225"/>
    </location>
</feature>
<organism evidence="3 4">
    <name type="scientific">Cryptosporangium minutisporangium</name>
    <dbReference type="NCBI Taxonomy" id="113569"/>
    <lineage>
        <taxon>Bacteria</taxon>
        <taxon>Bacillati</taxon>
        <taxon>Actinomycetota</taxon>
        <taxon>Actinomycetes</taxon>
        <taxon>Cryptosporangiales</taxon>
        <taxon>Cryptosporangiaceae</taxon>
        <taxon>Cryptosporangium</taxon>
    </lineage>
</organism>
<keyword evidence="3" id="KW-0378">Hydrolase</keyword>
<protein>
    <submittedName>
        <fullName evidence="3">SGNH/GDSL hydrolase family protein</fullName>
    </submittedName>
</protein>
<dbReference type="PANTHER" id="PTHR30383">
    <property type="entry name" value="THIOESTERASE 1/PROTEASE 1/LYSOPHOSPHOLIPASE L1"/>
    <property type="match status" value="1"/>
</dbReference>
<dbReference type="Gene3D" id="3.40.50.1110">
    <property type="entry name" value="SGNH hydrolase"/>
    <property type="match status" value="1"/>
</dbReference>
<sequence>MTQPVGRLHAAISRRIPHLPDAAGPLSGSTSDGSAPNASGNPPLSVLFVGDSSVAGVGASHHDEALAGQFTAALAEQTDRPVAWRVLARSGDTVRGLTALVTAHAQELDADLVVLSAGTNDALRLRRPSAWRADVTVLVDAVRERLGRPVPVLLVGIPPVHRFGSLPRLIRWSIGGYAMLLDRQLVRLCAAASDLCHLTAKPLPTDTSAFFSIDRFHPSPVGYRAWARLLAASAATFVAESAPAPASA</sequence>
<dbReference type="CDD" id="cd01836">
    <property type="entry name" value="FeeA_FeeB_like"/>
    <property type="match status" value="1"/>
</dbReference>
<dbReference type="PANTHER" id="PTHR30383:SF24">
    <property type="entry name" value="THIOESTERASE 1_PROTEASE 1_LYSOPHOSPHOLIPASE L1"/>
    <property type="match status" value="1"/>
</dbReference>
<reference evidence="4" key="1">
    <citation type="journal article" date="2019" name="Int. J. Syst. Evol. Microbiol.">
        <title>The Global Catalogue of Microorganisms (GCM) 10K type strain sequencing project: providing services to taxonomists for standard genome sequencing and annotation.</title>
        <authorList>
            <consortium name="The Broad Institute Genomics Platform"/>
            <consortium name="The Broad Institute Genome Sequencing Center for Infectious Disease"/>
            <person name="Wu L."/>
            <person name="Ma J."/>
        </authorList>
    </citation>
    <scope>NUCLEOTIDE SEQUENCE [LARGE SCALE GENOMIC DNA]</scope>
    <source>
        <strain evidence="4">JCM 9458</strain>
    </source>
</reference>
<evidence type="ECO:0000259" key="2">
    <source>
        <dbReference type="Pfam" id="PF13472"/>
    </source>
</evidence>
<dbReference type="InterPro" id="IPR051532">
    <property type="entry name" value="Ester_Hydrolysis_Enzymes"/>
</dbReference>
<dbReference type="RefSeq" id="WP_345729961.1">
    <property type="nucleotide sequence ID" value="NZ_BAAAYN010000027.1"/>
</dbReference>